<evidence type="ECO:0000313" key="11">
    <source>
        <dbReference type="Proteomes" id="UP001465755"/>
    </source>
</evidence>
<keyword evidence="3" id="KW-0156">Chromatin regulator</keyword>
<proteinExistence type="inferred from homology"/>
<dbReference type="AlphaFoldDB" id="A0AAW1P3C6"/>
<dbReference type="GO" id="GO:0006325">
    <property type="term" value="P:chromatin organization"/>
    <property type="evidence" value="ECO:0007669"/>
    <property type="project" value="UniProtKB-KW"/>
</dbReference>
<dbReference type="Pfam" id="PF09340">
    <property type="entry name" value="NuA4"/>
    <property type="match status" value="1"/>
</dbReference>
<sequence length="150" mass="16464">MAKERPARGLSKQGSLVDNPITQPPPALRVQQRRSYEEEDDDGDRSSLDSGLQGEEPQVSAIGAQIQAMYRILKGEQERVDEVEQQIYNLETAYLQNGTAGGNVIEGYEGLVKPDRVSDASGKKAIDNKDRWFSLSSLTGDVTAAKRPSQ</sequence>
<evidence type="ECO:0008006" key="12">
    <source>
        <dbReference type="Google" id="ProtNLM"/>
    </source>
</evidence>
<evidence type="ECO:0000256" key="6">
    <source>
        <dbReference type="ARBA" id="ARBA00023163"/>
    </source>
</evidence>
<evidence type="ECO:0000256" key="5">
    <source>
        <dbReference type="ARBA" id="ARBA00023054"/>
    </source>
</evidence>
<dbReference type="Proteomes" id="UP001465755">
    <property type="component" value="Unassembled WGS sequence"/>
</dbReference>
<keyword evidence="7" id="KW-0539">Nucleus</keyword>
<evidence type="ECO:0000313" key="10">
    <source>
        <dbReference type="EMBL" id="KAK9803045.1"/>
    </source>
</evidence>
<dbReference type="EMBL" id="JALJOQ010000063">
    <property type="protein sequence ID" value="KAK9803045.1"/>
    <property type="molecule type" value="Genomic_DNA"/>
</dbReference>
<evidence type="ECO:0000256" key="7">
    <source>
        <dbReference type="ARBA" id="ARBA00023242"/>
    </source>
</evidence>
<comment type="subcellular location">
    <subcellularLocation>
        <location evidence="1">Nucleus</location>
    </subcellularLocation>
</comment>
<evidence type="ECO:0000256" key="1">
    <source>
        <dbReference type="ARBA" id="ARBA00004123"/>
    </source>
</evidence>
<organism evidence="10 11">
    <name type="scientific">Symbiochloris irregularis</name>
    <dbReference type="NCBI Taxonomy" id="706552"/>
    <lineage>
        <taxon>Eukaryota</taxon>
        <taxon>Viridiplantae</taxon>
        <taxon>Chlorophyta</taxon>
        <taxon>core chlorophytes</taxon>
        <taxon>Trebouxiophyceae</taxon>
        <taxon>Trebouxiales</taxon>
        <taxon>Trebouxiaceae</taxon>
        <taxon>Symbiochloris</taxon>
    </lineage>
</organism>
<keyword evidence="4" id="KW-0805">Transcription regulation</keyword>
<comment type="caution">
    <text evidence="10">The sequence shown here is derived from an EMBL/GenBank/DDBJ whole genome shotgun (WGS) entry which is preliminary data.</text>
</comment>
<protein>
    <recommendedName>
        <fullName evidence="12">Chromatin modification-related protein EAF6</fullName>
    </recommendedName>
</protein>
<accession>A0AAW1P3C6</accession>
<evidence type="ECO:0000256" key="2">
    <source>
        <dbReference type="ARBA" id="ARBA00010916"/>
    </source>
</evidence>
<dbReference type="GO" id="GO:0000123">
    <property type="term" value="C:histone acetyltransferase complex"/>
    <property type="evidence" value="ECO:0007669"/>
    <property type="project" value="InterPro"/>
</dbReference>
<reference evidence="10 11" key="1">
    <citation type="journal article" date="2024" name="Nat. Commun.">
        <title>Phylogenomics reveals the evolutionary origins of lichenization in chlorophyte algae.</title>
        <authorList>
            <person name="Puginier C."/>
            <person name="Libourel C."/>
            <person name="Otte J."/>
            <person name="Skaloud P."/>
            <person name="Haon M."/>
            <person name="Grisel S."/>
            <person name="Petersen M."/>
            <person name="Berrin J.G."/>
            <person name="Delaux P.M."/>
            <person name="Dal Grande F."/>
            <person name="Keller J."/>
        </authorList>
    </citation>
    <scope>NUCLEOTIDE SEQUENCE [LARGE SCALE GENOMIC DNA]</scope>
    <source>
        <strain evidence="10 11">SAG 2036</strain>
    </source>
</reference>
<dbReference type="GO" id="GO:0005634">
    <property type="term" value="C:nucleus"/>
    <property type="evidence" value="ECO:0007669"/>
    <property type="project" value="UniProtKB-SubCell"/>
</dbReference>
<comment type="similarity">
    <text evidence="2">Belongs to the EAF6 family.</text>
</comment>
<evidence type="ECO:0000256" key="3">
    <source>
        <dbReference type="ARBA" id="ARBA00022853"/>
    </source>
</evidence>
<gene>
    <name evidence="10" type="ORF">WJX73_000547</name>
</gene>
<keyword evidence="11" id="KW-1185">Reference proteome</keyword>
<evidence type="ECO:0000256" key="4">
    <source>
        <dbReference type="ARBA" id="ARBA00023015"/>
    </source>
</evidence>
<name>A0AAW1P3C6_9CHLO</name>
<keyword evidence="5 8" id="KW-0175">Coiled coil</keyword>
<dbReference type="InterPro" id="IPR015418">
    <property type="entry name" value="Eaf6"/>
</dbReference>
<feature type="coiled-coil region" evidence="8">
    <location>
        <begin position="66"/>
        <end position="93"/>
    </location>
</feature>
<dbReference type="PANTHER" id="PTHR13476">
    <property type="entry name" value="CHROMATIN MODIFICATION-RELATED PROTEIN MEAF6"/>
    <property type="match status" value="1"/>
</dbReference>
<feature type="region of interest" description="Disordered" evidence="9">
    <location>
        <begin position="1"/>
        <end position="59"/>
    </location>
</feature>
<keyword evidence="6" id="KW-0804">Transcription</keyword>
<evidence type="ECO:0000256" key="8">
    <source>
        <dbReference type="SAM" id="Coils"/>
    </source>
</evidence>
<evidence type="ECO:0000256" key="9">
    <source>
        <dbReference type="SAM" id="MobiDB-lite"/>
    </source>
</evidence>